<gene>
    <name evidence="2" type="ORF">GCM10023149_11030</name>
</gene>
<accession>A0ABP8G0V5</accession>
<evidence type="ECO:0000313" key="2">
    <source>
        <dbReference type="EMBL" id="GAA4314768.1"/>
    </source>
</evidence>
<dbReference type="RefSeq" id="WP_345210008.1">
    <property type="nucleotide sequence ID" value="NZ_BAABFT010000002.1"/>
</dbReference>
<comment type="caution">
    <text evidence="2">The sequence shown here is derived from an EMBL/GenBank/DDBJ whole genome shotgun (WGS) entry which is preliminary data.</text>
</comment>
<dbReference type="Pfam" id="PF08818">
    <property type="entry name" value="DUF1801"/>
    <property type="match status" value="1"/>
</dbReference>
<evidence type="ECO:0000313" key="3">
    <source>
        <dbReference type="Proteomes" id="UP001500582"/>
    </source>
</evidence>
<sequence>MNTDTPIPKTIDEYIAQQPEAFRETLTELRAIIKGLVPQATETISYRVPCFKYLYMLVGMGVNKNSCSMYVMSPPLLKQMQSELKQHKNIKVAGSTIHFTLRLPLPLELIQQIVLARVAENELLYRQKRRV</sequence>
<name>A0ABP8G0V5_9SPHI</name>
<reference evidence="3" key="1">
    <citation type="journal article" date="2019" name="Int. J. Syst. Evol. Microbiol.">
        <title>The Global Catalogue of Microorganisms (GCM) 10K type strain sequencing project: providing services to taxonomists for standard genome sequencing and annotation.</title>
        <authorList>
            <consortium name="The Broad Institute Genomics Platform"/>
            <consortium name="The Broad Institute Genome Sequencing Center for Infectious Disease"/>
            <person name="Wu L."/>
            <person name="Ma J."/>
        </authorList>
    </citation>
    <scope>NUCLEOTIDE SEQUENCE [LARGE SCALE GENOMIC DNA]</scope>
    <source>
        <strain evidence="3">JCM 17705</strain>
    </source>
</reference>
<dbReference type="Gene3D" id="3.90.1150.200">
    <property type="match status" value="1"/>
</dbReference>
<keyword evidence="3" id="KW-1185">Reference proteome</keyword>
<proteinExistence type="predicted"/>
<protein>
    <submittedName>
        <fullName evidence="2">Iron chaperone</fullName>
    </submittedName>
</protein>
<evidence type="ECO:0000259" key="1">
    <source>
        <dbReference type="Pfam" id="PF08818"/>
    </source>
</evidence>
<dbReference type="SUPFAM" id="SSF159888">
    <property type="entry name" value="YdhG-like"/>
    <property type="match status" value="1"/>
</dbReference>
<dbReference type="EMBL" id="BAABFT010000002">
    <property type="protein sequence ID" value="GAA4314768.1"/>
    <property type="molecule type" value="Genomic_DNA"/>
</dbReference>
<dbReference type="InterPro" id="IPR014922">
    <property type="entry name" value="YdhG-like"/>
</dbReference>
<organism evidence="2 3">
    <name type="scientific">Mucilaginibacter gynuensis</name>
    <dbReference type="NCBI Taxonomy" id="1302236"/>
    <lineage>
        <taxon>Bacteria</taxon>
        <taxon>Pseudomonadati</taxon>
        <taxon>Bacteroidota</taxon>
        <taxon>Sphingobacteriia</taxon>
        <taxon>Sphingobacteriales</taxon>
        <taxon>Sphingobacteriaceae</taxon>
        <taxon>Mucilaginibacter</taxon>
    </lineage>
</organism>
<dbReference type="Proteomes" id="UP001500582">
    <property type="component" value="Unassembled WGS sequence"/>
</dbReference>
<feature type="domain" description="YdhG-like" evidence="1">
    <location>
        <begin position="23"/>
        <end position="117"/>
    </location>
</feature>